<dbReference type="SUPFAM" id="SSF52980">
    <property type="entry name" value="Restriction endonuclease-like"/>
    <property type="match status" value="1"/>
</dbReference>
<dbReference type="EMBL" id="JAWXYC010000004">
    <property type="protein sequence ID" value="MDX5954344.1"/>
    <property type="molecule type" value="Genomic_DNA"/>
</dbReference>
<feature type="region of interest" description="Disordered" evidence="1">
    <location>
        <begin position="1"/>
        <end position="63"/>
    </location>
</feature>
<gene>
    <name evidence="3" type="ORF">SIM66_24525</name>
</gene>
<keyword evidence="3" id="KW-0540">Nuclease</keyword>
<protein>
    <submittedName>
        <fullName evidence="3">Endonuclease domain-containing protein</fullName>
    </submittedName>
</protein>
<keyword evidence="3" id="KW-0255">Endonuclease</keyword>
<accession>A0ABU4PD67</accession>
<organism evidence="3 4">
    <name type="scientific">Azospirillum brasilense</name>
    <dbReference type="NCBI Taxonomy" id="192"/>
    <lineage>
        <taxon>Bacteria</taxon>
        <taxon>Pseudomonadati</taxon>
        <taxon>Pseudomonadota</taxon>
        <taxon>Alphaproteobacteria</taxon>
        <taxon>Rhodospirillales</taxon>
        <taxon>Azospirillaceae</taxon>
        <taxon>Azospirillum</taxon>
    </lineage>
</organism>
<keyword evidence="4" id="KW-1185">Reference proteome</keyword>
<evidence type="ECO:0000313" key="3">
    <source>
        <dbReference type="EMBL" id="MDX5954344.1"/>
    </source>
</evidence>
<dbReference type="GO" id="GO:0004519">
    <property type="term" value="F:endonuclease activity"/>
    <property type="evidence" value="ECO:0007669"/>
    <property type="project" value="UniProtKB-KW"/>
</dbReference>
<dbReference type="Pfam" id="PF04480">
    <property type="entry name" value="DUF559"/>
    <property type="match status" value="1"/>
</dbReference>
<feature type="domain" description="DUF559" evidence="2">
    <location>
        <begin position="63"/>
        <end position="166"/>
    </location>
</feature>
<dbReference type="Gene3D" id="3.40.960.10">
    <property type="entry name" value="VSR Endonuclease"/>
    <property type="match status" value="1"/>
</dbReference>
<dbReference type="InterPro" id="IPR007569">
    <property type="entry name" value="DUF559"/>
</dbReference>
<dbReference type="InterPro" id="IPR047216">
    <property type="entry name" value="Endonuclease_DUF559_bact"/>
</dbReference>
<dbReference type="GeneID" id="79396041"/>
<name>A0ABU4PD67_AZOBR</name>
<sequence length="187" mass="21033">MWRRGDGVSLSPPGRGWPEGPGEGDARGGASGTRATPSPQPSPQRGEGALLPVAKDKPAPLHTNRAVQMRRDSTEVEKIVWQRLRNAQMGAKFRRQEPIVGFIVDFVAHDHRLVIELDGGQHAEQAPYDERRTRMLEQAGFRVLRFWNNDVNDNLEGVLETIRTALSATTVLRRDPLQRLRDKENFP</sequence>
<comment type="caution">
    <text evidence="3">The sequence shown here is derived from an EMBL/GenBank/DDBJ whole genome shotgun (WGS) entry which is preliminary data.</text>
</comment>
<reference evidence="3 4" key="1">
    <citation type="submission" date="2023-11" db="EMBL/GenBank/DDBJ databases">
        <title>MicrobeMod: A computational toolkit for identifying prokaryotic methylation and restriction-modification with nanopore sequencing.</title>
        <authorList>
            <person name="Crits-Christoph A."/>
            <person name="Kang S.C."/>
            <person name="Lee H."/>
            <person name="Ostrov N."/>
        </authorList>
    </citation>
    <scope>NUCLEOTIDE SEQUENCE [LARGE SCALE GENOMIC DNA]</scope>
    <source>
        <strain evidence="3 4">ATCC 29145</strain>
    </source>
</reference>
<keyword evidence="3" id="KW-0378">Hydrolase</keyword>
<evidence type="ECO:0000259" key="2">
    <source>
        <dbReference type="Pfam" id="PF04480"/>
    </source>
</evidence>
<evidence type="ECO:0000256" key="1">
    <source>
        <dbReference type="SAM" id="MobiDB-lite"/>
    </source>
</evidence>
<feature type="compositionally biased region" description="Gly residues" evidence="1">
    <location>
        <begin position="17"/>
        <end position="31"/>
    </location>
</feature>
<dbReference type="PANTHER" id="PTHR38590:SF1">
    <property type="entry name" value="BLL0828 PROTEIN"/>
    <property type="match status" value="1"/>
</dbReference>
<proteinExistence type="predicted"/>
<dbReference type="CDD" id="cd01038">
    <property type="entry name" value="Endonuclease_DUF559"/>
    <property type="match status" value="1"/>
</dbReference>
<dbReference type="PANTHER" id="PTHR38590">
    <property type="entry name" value="BLL0828 PROTEIN"/>
    <property type="match status" value="1"/>
</dbReference>
<evidence type="ECO:0000313" key="4">
    <source>
        <dbReference type="Proteomes" id="UP001277471"/>
    </source>
</evidence>
<dbReference type="RefSeq" id="WP_276509465.1">
    <property type="nucleotide sequence ID" value="NZ_CP012914.1"/>
</dbReference>
<dbReference type="InterPro" id="IPR011335">
    <property type="entry name" value="Restrct_endonuc-II-like"/>
</dbReference>
<dbReference type="Proteomes" id="UP001277471">
    <property type="component" value="Unassembled WGS sequence"/>
</dbReference>